<comment type="caution">
    <text evidence="2">The sequence shown here is derived from an EMBL/GenBank/DDBJ whole genome shotgun (WGS) entry which is preliminary data.</text>
</comment>
<sequence>MTVRALLSLTLQLRSESVDTSIEERHFTHALEIQHHHEHAGETEAVPAMRWTSVAEEVQVILNGLEREPLLLGLLHQNIVAMLALRSRRHLKPLPEKVETFGEMGFVLRSHMIERTHDRRILGNENEGLKGEGNFLPASVRPPPPARQGRTPKQNFLLP</sequence>
<evidence type="ECO:0000313" key="2">
    <source>
        <dbReference type="EMBL" id="OGZ26761.1"/>
    </source>
</evidence>
<evidence type="ECO:0000313" key="3">
    <source>
        <dbReference type="Proteomes" id="UP000179122"/>
    </source>
</evidence>
<dbReference type="Proteomes" id="UP000179122">
    <property type="component" value="Unassembled WGS sequence"/>
</dbReference>
<dbReference type="EMBL" id="MHML01000018">
    <property type="protein sequence ID" value="OGZ26761.1"/>
    <property type="molecule type" value="Genomic_DNA"/>
</dbReference>
<name>A0A1G2EN10_9BACT</name>
<gene>
    <name evidence="2" type="ORF">A3F95_02645</name>
</gene>
<reference evidence="2 3" key="1">
    <citation type="journal article" date="2016" name="Nat. Commun.">
        <title>Thousands of microbial genomes shed light on interconnected biogeochemical processes in an aquifer system.</title>
        <authorList>
            <person name="Anantharaman K."/>
            <person name="Brown C.T."/>
            <person name="Hug L.A."/>
            <person name="Sharon I."/>
            <person name="Castelle C.J."/>
            <person name="Probst A.J."/>
            <person name="Thomas B.C."/>
            <person name="Singh A."/>
            <person name="Wilkins M.J."/>
            <person name="Karaoz U."/>
            <person name="Brodie E.L."/>
            <person name="Williams K.H."/>
            <person name="Hubbard S.S."/>
            <person name="Banfield J.F."/>
        </authorList>
    </citation>
    <scope>NUCLEOTIDE SEQUENCE [LARGE SCALE GENOMIC DNA]</scope>
</reference>
<protein>
    <submittedName>
        <fullName evidence="2">Uncharacterized protein</fullName>
    </submittedName>
</protein>
<dbReference type="AlphaFoldDB" id="A0A1G2EN10"/>
<feature type="region of interest" description="Disordered" evidence="1">
    <location>
        <begin position="119"/>
        <end position="159"/>
    </location>
</feature>
<feature type="compositionally biased region" description="Basic and acidic residues" evidence="1">
    <location>
        <begin position="119"/>
        <end position="130"/>
    </location>
</feature>
<evidence type="ECO:0000256" key="1">
    <source>
        <dbReference type="SAM" id="MobiDB-lite"/>
    </source>
</evidence>
<accession>A0A1G2EN10</accession>
<organism evidence="2 3">
    <name type="scientific">Candidatus Nealsonbacteria bacterium RIFCSPLOWO2_12_FULL_39_31</name>
    <dbReference type="NCBI Taxonomy" id="1801676"/>
    <lineage>
        <taxon>Bacteria</taxon>
        <taxon>Candidatus Nealsoniibacteriota</taxon>
    </lineage>
</organism>
<proteinExistence type="predicted"/>